<dbReference type="EMBL" id="AP022590">
    <property type="protein sequence ID" value="BBY39580.1"/>
    <property type="molecule type" value="Genomic_DNA"/>
</dbReference>
<keyword evidence="4" id="KW-1185">Reference proteome</keyword>
<evidence type="ECO:0000313" key="3">
    <source>
        <dbReference type="EMBL" id="BBY39580.1"/>
    </source>
</evidence>
<sequence length="186" mass="20359">MSTTLDVLWSLHGPNGSGGVAETVEFVARRGSRRSHFFFFGRGFGSAFFVVPVVLVAAVGGYLMRNPDKARGLKERLKGAWKAGGSTLDSYRYPTPPYSGPHQGPGPDPNVHPGIRPENPWPANPPGFQTGSAGTDSMRFNPPPGWPAPPQDWTPSQDWKPDPSWPPAPPGWHFWVPEQQPPKKWA</sequence>
<feature type="compositionally biased region" description="Pro residues" evidence="1">
    <location>
        <begin position="94"/>
        <end position="110"/>
    </location>
</feature>
<protein>
    <submittedName>
        <fullName evidence="3">Uncharacterized protein</fullName>
    </submittedName>
</protein>
<keyword evidence="2" id="KW-1133">Transmembrane helix</keyword>
<keyword evidence="2" id="KW-0812">Transmembrane</keyword>
<organism evidence="3 4">
    <name type="scientific">Mycobacterium mantenii</name>
    <dbReference type="NCBI Taxonomy" id="560555"/>
    <lineage>
        <taxon>Bacteria</taxon>
        <taxon>Bacillati</taxon>
        <taxon>Actinomycetota</taxon>
        <taxon>Actinomycetes</taxon>
        <taxon>Mycobacteriales</taxon>
        <taxon>Mycobacteriaceae</taxon>
        <taxon>Mycobacterium</taxon>
        <taxon>Mycobacterium avium complex (MAC)</taxon>
    </lineage>
</organism>
<evidence type="ECO:0000313" key="4">
    <source>
        <dbReference type="Proteomes" id="UP000465812"/>
    </source>
</evidence>
<gene>
    <name evidence="3" type="ORF">MMAN_37140</name>
</gene>
<name>A0ABM7JVI8_MYCNT</name>
<feature type="transmembrane region" description="Helical" evidence="2">
    <location>
        <begin position="44"/>
        <end position="64"/>
    </location>
</feature>
<proteinExistence type="predicted"/>
<dbReference type="Proteomes" id="UP000465812">
    <property type="component" value="Chromosome"/>
</dbReference>
<dbReference type="RefSeq" id="WP_142275676.1">
    <property type="nucleotide sequence ID" value="NZ_AP022590.1"/>
</dbReference>
<evidence type="ECO:0000256" key="1">
    <source>
        <dbReference type="SAM" id="MobiDB-lite"/>
    </source>
</evidence>
<reference evidence="3 4" key="1">
    <citation type="journal article" date="2019" name="Emerg. Microbes Infect.">
        <title>Comprehensive subspecies identification of 175 nontuberculous mycobacteria species based on 7547 genomic profiles.</title>
        <authorList>
            <person name="Matsumoto Y."/>
            <person name="Kinjo T."/>
            <person name="Motooka D."/>
            <person name="Nabeya D."/>
            <person name="Jung N."/>
            <person name="Uechi K."/>
            <person name="Horii T."/>
            <person name="Iida T."/>
            <person name="Fujita J."/>
            <person name="Nakamura S."/>
        </authorList>
    </citation>
    <scope>NUCLEOTIDE SEQUENCE [LARGE SCALE GENOMIC DNA]</scope>
    <source>
        <strain evidence="3 4">JCM 18113</strain>
    </source>
</reference>
<accession>A0ABM7JVI8</accession>
<feature type="region of interest" description="Disordered" evidence="1">
    <location>
        <begin position="92"/>
        <end position="186"/>
    </location>
</feature>
<keyword evidence="2" id="KW-0472">Membrane</keyword>
<feature type="compositionally biased region" description="Pro residues" evidence="1">
    <location>
        <begin position="141"/>
        <end position="152"/>
    </location>
</feature>
<evidence type="ECO:0000256" key="2">
    <source>
        <dbReference type="SAM" id="Phobius"/>
    </source>
</evidence>